<evidence type="ECO:0000256" key="6">
    <source>
        <dbReference type="ARBA" id="ARBA00022705"/>
    </source>
</evidence>
<dbReference type="CDD" id="cd08637">
    <property type="entry name" value="DNA_pol_A_pol_I_C"/>
    <property type="match status" value="1"/>
</dbReference>
<dbReference type="PROSITE" id="PS00447">
    <property type="entry name" value="DNA_POLYMERASE_A"/>
    <property type="match status" value="1"/>
</dbReference>
<dbReference type="NCBIfam" id="TIGR00593">
    <property type="entry name" value="pola"/>
    <property type="match status" value="1"/>
</dbReference>
<evidence type="ECO:0000256" key="8">
    <source>
        <dbReference type="ARBA" id="ARBA00022763"/>
    </source>
</evidence>
<evidence type="ECO:0000256" key="16">
    <source>
        <dbReference type="NCBIfam" id="TIGR00593"/>
    </source>
</evidence>
<dbReference type="FunFam" id="1.10.150.20:FF:000003">
    <property type="entry name" value="DNA polymerase I"/>
    <property type="match status" value="1"/>
</dbReference>
<protein>
    <recommendedName>
        <fullName evidence="3 16">DNA polymerase I</fullName>
        <ecNumber evidence="2 16">2.7.7.7</ecNumber>
    </recommendedName>
</protein>
<evidence type="ECO:0000259" key="19">
    <source>
        <dbReference type="SMART" id="SM00474"/>
    </source>
</evidence>
<dbReference type="GO" id="GO:0006261">
    <property type="term" value="P:DNA-templated DNA replication"/>
    <property type="evidence" value="ECO:0007669"/>
    <property type="project" value="UniProtKB-UniRule"/>
</dbReference>
<dbReference type="SUPFAM" id="SSF53098">
    <property type="entry name" value="Ribonuclease H-like"/>
    <property type="match status" value="1"/>
</dbReference>
<organism evidence="22 23">
    <name type="scientific">Streptoalloteichus hindustanus</name>
    <dbReference type="NCBI Taxonomy" id="2017"/>
    <lineage>
        <taxon>Bacteria</taxon>
        <taxon>Bacillati</taxon>
        <taxon>Actinomycetota</taxon>
        <taxon>Actinomycetes</taxon>
        <taxon>Pseudonocardiales</taxon>
        <taxon>Pseudonocardiaceae</taxon>
        <taxon>Streptoalloteichus</taxon>
    </lineage>
</organism>
<dbReference type="SMART" id="SM00279">
    <property type="entry name" value="HhH2"/>
    <property type="match status" value="1"/>
</dbReference>
<keyword evidence="11 17" id="KW-0239">DNA-directed DNA polymerase</keyword>
<dbReference type="InterPro" id="IPR002298">
    <property type="entry name" value="DNA_polymerase_A"/>
</dbReference>
<dbReference type="Pfam" id="PF02739">
    <property type="entry name" value="5_3_exonuc_N"/>
    <property type="match status" value="1"/>
</dbReference>
<evidence type="ECO:0000259" key="20">
    <source>
        <dbReference type="SMART" id="SM00475"/>
    </source>
</evidence>
<evidence type="ECO:0000256" key="7">
    <source>
        <dbReference type="ARBA" id="ARBA00022722"/>
    </source>
</evidence>
<dbReference type="RefSeq" id="WP_407697094.1">
    <property type="nucleotide sequence ID" value="NZ_FQVN01000002.1"/>
</dbReference>
<dbReference type="GO" id="GO:0008408">
    <property type="term" value="F:3'-5' exonuclease activity"/>
    <property type="evidence" value="ECO:0007669"/>
    <property type="project" value="InterPro"/>
</dbReference>
<keyword evidence="10" id="KW-0269">Exonuclease</keyword>
<dbReference type="Gene3D" id="3.30.70.370">
    <property type="match status" value="1"/>
</dbReference>
<keyword evidence="6 17" id="KW-0235">DNA replication</keyword>
<dbReference type="Gene3D" id="3.30.420.10">
    <property type="entry name" value="Ribonuclease H-like superfamily/Ribonuclease H"/>
    <property type="match status" value="1"/>
</dbReference>
<dbReference type="InterPro" id="IPR029060">
    <property type="entry name" value="PIN-like_dom_sf"/>
</dbReference>
<dbReference type="FunFam" id="1.10.150.20:FF:000002">
    <property type="entry name" value="DNA polymerase I"/>
    <property type="match status" value="1"/>
</dbReference>
<keyword evidence="8 17" id="KW-0227">DNA damage</keyword>
<dbReference type="EMBL" id="FQVN01000002">
    <property type="protein sequence ID" value="SHE97051.1"/>
    <property type="molecule type" value="Genomic_DNA"/>
</dbReference>
<dbReference type="CDD" id="cd09898">
    <property type="entry name" value="H3TH_53EXO"/>
    <property type="match status" value="1"/>
</dbReference>
<dbReference type="Gene3D" id="1.10.150.20">
    <property type="entry name" value="5' to 3' exonuclease, C-terminal subdomain"/>
    <property type="match status" value="2"/>
</dbReference>
<dbReference type="Pfam" id="PF01367">
    <property type="entry name" value="5_3_exonuc"/>
    <property type="match status" value="1"/>
</dbReference>
<evidence type="ECO:0000256" key="17">
    <source>
        <dbReference type="RuleBase" id="RU004460"/>
    </source>
</evidence>
<evidence type="ECO:0000313" key="23">
    <source>
        <dbReference type="Proteomes" id="UP000184501"/>
    </source>
</evidence>
<keyword evidence="4 17" id="KW-0808">Transferase</keyword>
<evidence type="ECO:0000256" key="11">
    <source>
        <dbReference type="ARBA" id="ARBA00022932"/>
    </source>
</evidence>
<dbReference type="SMART" id="SM00482">
    <property type="entry name" value="POLAc"/>
    <property type="match status" value="1"/>
</dbReference>
<evidence type="ECO:0000256" key="1">
    <source>
        <dbReference type="ARBA" id="ARBA00007705"/>
    </source>
</evidence>
<dbReference type="GO" id="GO:0003887">
    <property type="term" value="F:DNA-directed DNA polymerase activity"/>
    <property type="evidence" value="ECO:0007669"/>
    <property type="project" value="UniProtKB-UniRule"/>
</dbReference>
<reference evidence="22 23" key="1">
    <citation type="submission" date="2016-11" db="EMBL/GenBank/DDBJ databases">
        <authorList>
            <person name="Jaros S."/>
            <person name="Januszkiewicz K."/>
            <person name="Wedrychowicz H."/>
        </authorList>
    </citation>
    <scope>NUCLEOTIDE SEQUENCE [LARGE SCALE GENOMIC DNA]</scope>
    <source>
        <strain evidence="22 23">DSM 44523</strain>
    </source>
</reference>
<dbReference type="InterPro" id="IPR008918">
    <property type="entry name" value="HhH2"/>
</dbReference>
<dbReference type="Pfam" id="PF00476">
    <property type="entry name" value="DNA_pol_A"/>
    <property type="match status" value="1"/>
</dbReference>
<comment type="catalytic activity">
    <reaction evidence="14 17">
        <text>DNA(n) + a 2'-deoxyribonucleoside 5'-triphosphate = DNA(n+1) + diphosphate</text>
        <dbReference type="Rhea" id="RHEA:22508"/>
        <dbReference type="Rhea" id="RHEA-COMP:17339"/>
        <dbReference type="Rhea" id="RHEA-COMP:17340"/>
        <dbReference type="ChEBI" id="CHEBI:33019"/>
        <dbReference type="ChEBI" id="CHEBI:61560"/>
        <dbReference type="ChEBI" id="CHEBI:173112"/>
        <dbReference type="EC" id="2.7.7.7"/>
    </reaction>
</comment>
<evidence type="ECO:0000256" key="18">
    <source>
        <dbReference type="SAM" id="MobiDB-lite"/>
    </source>
</evidence>
<evidence type="ECO:0000313" key="22">
    <source>
        <dbReference type="EMBL" id="SHE97051.1"/>
    </source>
</evidence>
<dbReference type="InterPro" id="IPR020046">
    <property type="entry name" value="5-3_exonucl_a-hlix_arch_N"/>
</dbReference>
<dbReference type="NCBIfam" id="NF004397">
    <property type="entry name" value="PRK05755.1"/>
    <property type="match status" value="1"/>
</dbReference>
<dbReference type="AlphaFoldDB" id="A0A1M4XU93"/>
<evidence type="ECO:0000256" key="5">
    <source>
        <dbReference type="ARBA" id="ARBA00022695"/>
    </source>
</evidence>
<evidence type="ECO:0000256" key="9">
    <source>
        <dbReference type="ARBA" id="ARBA00022801"/>
    </source>
</evidence>
<dbReference type="EC" id="2.7.7.7" evidence="2 16"/>
<dbReference type="SMART" id="SM00475">
    <property type="entry name" value="53EXOc"/>
    <property type="match status" value="1"/>
</dbReference>
<dbReference type="InterPro" id="IPR054690">
    <property type="entry name" value="DNA_polI_exonuclease"/>
</dbReference>
<evidence type="ECO:0000256" key="3">
    <source>
        <dbReference type="ARBA" id="ARBA00020311"/>
    </source>
</evidence>
<feature type="region of interest" description="Disordered" evidence="18">
    <location>
        <begin position="1"/>
        <end position="20"/>
    </location>
</feature>
<keyword evidence="9" id="KW-0378">Hydrolase</keyword>
<dbReference type="Gene3D" id="1.20.1060.10">
    <property type="entry name" value="Taq DNA Polymerase, Chain T, domain 4"/>
    <property type="match status" value="1"/>
</dbReference>
<evidence type="ECO:0000256" key="4">
    <source>
        <dbReference type="ARBA" id="ARBA00022679"/>
    </source>
</evidence>
<evidence type="ECO:0000256" key="13">
    <source>
        <dbReference type="ARBA" id="ARBA00023204"/>
    </source>
</evidence>
<dbReference type="InterPro" id="IPR020045">
    <property type="entry name" value="DNA_polI_H3TH"/>
</dbReference>
<accession>A0A1M4XU93</accession>
<dbReference type="SMART" id="SM00474">
    <property type="entry name" value="35EXOc"/>
    <property type="match status" value="1"/>
</dbReference>
<dbReference type="GO" id="GO:0003677">
    <property type="term" value="F:DNA binding"/>
    <property type="evidence" value="ECO:0007669"/>
    <property type="project" value="UniProtKB-UniRule"/>
</dbReference>
<dbReference type="GO" id="GO:0006302">
    <property type="term" value="P:double-strand break repair"/>
    <property type="evidence" value="ECO:0007669"/>
    <property type="project" value="TreeGrafter"/>
</dbReference>
<dbReference type="SUPFAM" id="SSF47807">
    <property type="entry name" value="5' to 3' exonuclease, C-terminal subdomain"/>
    <property type="match status" value="1"/>
</dbReference>
<comment type="similarity">
    <text evidence="1 17">Belongs to the DNA polymerase type-A family.</text>
</comment>
<dbReference type="InterPro" id="IPR012337">
    <property type="entry name" value="RNaseH-like_sf"/>
</dbReference>
<evidence type="ECO:0000256" key="14">
    <source>
        <dbReference type="ARBA" id="ARBA00049244"/>
    </source>
</evidence>
<dbReference type="InterPro" id="IPR002421">
    <property type="entry name" value="5-3_exonuclease"/>
</dbReference>
<dbReference type="Proteomes" id="UP000184501">
    <property type="component" value="Unassembled WGS sequence"/>
</dbReference>
<sequence length="910" mass="99138">MNSTEVRSPSTAETTTPAGEGRRLLLLDGHSLAYRAFYALPAENFRTTTGQTTNAVYGFTSMLINLLRDEQPTHVAVAFDVSRQTFRTEAYADYKANRSATPDEFRGQVAIIQDVLGALGIPALSLQGYEADDLIATLTSKAEAEGFAVLICTGDRDSLQLVTENVTVLYPRKGVSDLNRFTPAAVEEKYQLTPTQYPDFAALRGDPSDNLPGIPGVGEKTAAKWIREFGSLAGLVDRVDQVRGKTGDALRANLSSVLLNRQLTELVRDVPLGVEPTELALRPWDRDAVHRLFDDLEFRVLRDRLFATLNSVEPEAEEGFEVRGGRIEPGALAAWLDAHTASGRTGMAFRGSWGRGSGDLDGIALAAADGEGGYLDVAALTPEDDAALARWLADEGRPKAAHDVKGPSHALRCRGWRLAGLATDTALAAYLARPGQRSFELADLVLRYLQRELRAEEEAADGQLSLLGEDEDAENTARNEILRARAVADLADALDAELVRIGGDRLLAELELPLLGVLADLEAVGIAVDGEQLAELEAHFAGKVKQAAQDAYSVIGKEINLGSPKQLQVVLFDELGMPRTKRTKTGYTTDAEALQNLYATTQHPFLQHLLDHRDASKLKTTVDGLLKSVADDGRIHTTFNQTIAATGRLSSTDPNLQNIPIRTDEGRRIREAFVVGAGYAELMTADYSQIEMRIMAHLSEDEALIEAFQSGADFHAATAARVFSVAPDAVTPSQRAKVKAMNYGLAYGLSAYGLSSQLRISTEEARELMDEYFARFGGVRDYLNAVVERARREGYTETILGRRRYLPDLTSDNRQRREMAERMALNAPIQGSAADIIKVAMLGTHRALVESGLRSRMLLQVHDELVLEVAEGERAAVEELVRAQMGGAYQLSVPLEVSVGVGRSWDDAAH</sequence>
<dbReference type="InterPro" id="IPR036397">
    <property type="entry name" value="RNaseH_sf"/>
</dbReference>
<feature type="compositionally biased region" description="Polar residues" evidence="18">
    <location>
        <begin position="1"/>
        <end position="17"/>
    </location>
</feature>
<dbReference type="Pfam" id="PF22619">
    <property type="entry name" value="DNA_polI_exo1"/>
    <property type="match status" value="1"/>
</dbReference>
<evidence type="ECO:0000256" key="15">
    <source>
        <dbReference type="ARBA" id="ARBA00053603"/>
    </source>
</evidence>
<name>A0A1M4XU93_STRHI</name>
<evidence type="ECO:0000259" key="21">
    <source>
        <dbReference type="SMART" id="SM00482"/>
    </source>
</evidence>
<dbReference type="InterPro" id="IPR019760">
    <property type="entry name" value="DNA-dir_DNA_pol_A_CS"/>
</dbReference>
<dbReference type="InterPro" id="IPR002562">
    <property type="entry name" value="3'-5'_exonuclease_dom"/>
</dbReference>
<dbReference type="CDD" id="cd06140">
    <property type="entry name" value="DNA_polA_I_Bacillus_like_exo"/>
    <property type="match status" value="1"/>
</dbReference>
<evidence type="ECO:0000256" key="10">
    <source>
        <dbReference type="ARBA" id="ARBA00022839"/>
    </source>
</evidence>
<dbReference type="InterPro" id="IPR001098">
    <property type="entry name" value="DNA-dir_DNA_pol_A_palm_dom"/>
</dbReference>
<proteinExistence type="inferred from homology"/>
<gene>
    <name evidence="17" type="primary">polA</name>
    <name evidence="22" type="ORF">SAMN05444320_102126</name>
</gene>
<dbReference type="PANTHER" id="PTHR10133:SF27">
    <property type="entry name" value="DNA POLYMERASE NU"/>
    <property type="match status" value="1"/>
</dbReference>
<feature type="domain" description="DNA-directed DNA polymerase family A palm" evidence="21">
    <location>
        <begin position="666"/>
        <end position="873"/>
    </location>
</feature>
<keyword evidence="12 17" id="KW-0238">DNA-binding</keyword>
<dbReference type="Gene3D" id="3.40.50.1010">
    <property type="entry name" value="5'-nuclease"/>
    <property type="match status" value="1"/>
</dbReference>
<dbReference type="GO" id="GO:0008409">
    <property type="term" value="F:5'-3' exonuclease activity"/>
    <property type="evidence" value="ECO:0007669"/>
    <property type="project" value="InterPro"/>
</dbReference>
<keyword evidence="5 17" id="KW-0548">Nucleotidyltransferase</keyword>
<dbReference type="STRING" id="2017.SAMN05444320_102126"/>
<dbReference type="InterPro" id="IPR018320">
    <property type="entry name" value="DNA_polymerase_1"/>
</dbReference>
<dbReference type="CDD" id="cd09859">
    <property type="entry name" value="PIN_53EXO"/>
    <property type="match status" value="1"/>
</dbReference>
<feature type="domain" description="3'-5' exonuclease" evidence="19">
    <location>
        <begin position="323"/>
        <end position="499"/>
    </location>
</feature>
<keyword evidence="13 17" id="KW-0234">DNA repair</keyword>
<dbReference type="SUPFAM" id="SSF56672">
    <property type="entry name" value="DNA/RNA polymerases"/>
    <property type="match status" value="1"/>
</dbReference>
<dbReference type="InterPro" id="IPR036279">
    <property type="entry name" value="5-3_exonuclease_C_sf"/>
</dbReference>
<keyword evidence="23" id="KW-1185">Reference proteome</keyword>
<dbReference type="FunFam" id="1.20.1060.10:FF:000001">
    <property type="entry name" value="DNA polymerase I"/>
    <property type="match status" value="1"/>
</dbReference>
<evidence type="ECO:0000256" key="2">
    <source>
        <dbReference type="ARBA" id="ARBA00012417"/>
    </source>
</evidence>
<feature type="domain" description="5'-3' exonuclease" evidence="20">
    <location>
        <begin position="22"/>
        <end position="282"/>
    </location>
</feature>
<dbReference type="PANTHER" id="PTHR10133">
    <property type="entry name" value="DNA POLYMERASE I"/>
    <property type="match status" value="1"/>
</dbReference>
<comment type="function">
    <text evidence="15">In addition to polymerase activity, this DNA polymerase exhibits 3'-5' and 5'-3' exonuclease activity.</text>
</comment>
<dbReference type="FunFam" id="3.40.50.1010:FF:000001">
    <property type="entry name" value="DNA polymerase I"/>
    <property type="match status" value="1"/>
</dbReference>
<dbReference type="SUPFAM" id="SSF88723">
    <property type="entry name" value="PIN domain-like"/>
    <property type="match status" value="1"/>
</dbReference>
<dbReference type="PRINTS" id="PR00868">
    <property type="entry name" value="DNAPOLI"/>
</dbReference>
<evidence type="ECO:0000256" key="12">
    <source>
        <dbReference type="ARBA" id="ARBA00023125"/>
    </source>
</evidence>
<keyword evidence="7" id="KW-0540">Nuclease</keyword>
<dbReference type="InterPro" id="IPR043502">
    <property type="entry name" value="DNA/RNA_pol_sf"/>
</dbReference>